<gene>
    <name evidence="1" type="ORF">K3G42_032131</name>
</gene>
<name>A0ACB8EMJ9_9SAUR</name>
<evidence type="ECO:0000313" key="1">
    <source>
        <dbReference type="EMBL" id="KAH7993720.1"/>
    </source>
</evidence>
<reference evidence="1" key="1">
    <citation type="submission" date="2021-08" db="EMBL/GenBank/DDBJ databases">
        <title>The first chromosome-level gecko genome reveals the dynamic sex chromosomes of Neotropical dwarf geckos (Sphaerodactylidae: Sphaerodactylus).</title>
        <authorList>
            <person name="Pinto B.J."/>
            <person name="Keating S.E."/>
            <person name="Gamble T."/>
        </authorList>
    </citation>
    <scope>NUCLEOTIDE SEQUENCE</scope>
    <source>
        <strain evidence="1">TG3544</strain>
    </source>
</reference>
<evidence type="ECO:0000313" key="2">
    <source>
        <dbReference type="Proteomes" id="UP000827872"/>
    </source>
</evidence>
<comment type="caution">
    <text evidence="1">The sequence shown here is derived from an EMBL/GenBank/DDBJ whole genome shotgun (WGS) entry which is preliminary data.</text>
</comment>
<proteinExistence type="predicted"/>
<accession>A0ACB8EMJ9</accession>
<organism evidence="1 2">
    <name type="scientific">Sphaerodactylus townsendi</name>
    <dbReference type="NCBI Taxonomy" id="933632"/>
    <lineage>
        <taxon>Eukaryota</taxon>
        <taxon>Metazoa</taxon>
        <taxon>Chordata</taxon>
        <taxon>Craniata</taxon>
        <taxon>Vertebrata</taxon>
        <taxon>Euteleostomi</taxon>
        <taxon>Lepidosauria</taxon>
        <taxon>Squamata</taxon>
        <taxon>Bifurcata</taxon>
        <taxon>Gekkota</taxon>
        <taxon>Sphaerodactylidae</taxon>
        <taxon>Sphaerodactylus</taxon>
    </lineage>
</organism>
<sequence>MAPAELSTCRLPQPDNPPACPLVFTCCSGRFHPGSLRGRPKVVFLQQVPPGEVVEHSGHHLQLDRRAILQEQVGHLHPGHVVQFPARDAAGLVGDFRQQEHKHAQVLVRQVLQDTQQGPVGHVAGEEKAPASKGRKAMGAAEQRKGLARVCAGGVALSLSDAFAAGEEEGELLPAAKSVCTRVSAASASPKVRTSRPEGERVRQRERELGA</sequence>
<protein>
    <submittedName>
        <fullName evidence="1">Uncharacterized protein</fullName>
    </submittedName>
</protein>
<keyword evidence="2" id="KW-1185">Reference proteome</keyword>
<dbReference type="Proteomes" id="UP000827872">
    <property type="component" value="Linkage Group LG03"/>
</dbReference>
<dbReference type="EMBL" id="CM037616">
    <property type="protein sequence ID" value="KAH7993720.1"/>
    <property type="molecule type" value="Genomic_DNA"/>
</dbReference>